<organism evidence="2 3">
    <name type="scientific">Bradyrhizobium frederickii</name>
    <dbReference type="NCBI Taxonomy" id="2560054"/>
    <lineage>
        <taxon>Bacteria</taxon>
        <taxon>Pseudomonadati</taxon>
        <taxon>Pseudomonadota</taxon>
        <taxon>Alphaproteobacteria</taxon>
        <taxon>Hyphomicrobiales</taxon>
        <taxon>Nitrobacteraceae</taxon>
        <taxon>Bradyrhizobium</taxon>
    </lineage>
</organism>
<dbReference type="RefSeq" id="WP_135170643.1">
    <property type="nucleotide sequence ID" value="NZ_SPQU01000013.1"/>
</dbReference>
<dbReference type="EMBL" id="SPQU01000013">
    <property type="protein sequence ID" value="TFV35675.1"/>
    <property type="molecule type" value="Genomic_DNA"/>
</dbReference>
<sequence>MAKTNVVPKKKRGPPPTGKGIQVGERWHPSELAAIDAWIASSRDKTLTRAHAIRRLVAIGLRIKIESQGKSEDMKGRRDAKQRARELAADAINEIADTAASPEAQVSRKRRLVKGPEEFQSIRRDRPNRK</sequence>
<evidence type="ECO:0000256" key="1">
    <source>
        <dbReference type="SAM" id="MobiDB-lite"/>
    </source>
</evidence>
<evidence type="ECO:0000313" key="3">
    <source>
        <dbReference type="Proteomes" id="UP000298225"/>
    </source>
</evidence>
<dbReference type="OrthoDB" id="7916728at2"/>
<keyword evidence="3" id="KW-1185">Reference proteome</keyword>
<feature type="region of interest" description="Disordered" evidence="1">
    <location>
        <begin position="98"/>
        <end position="130"/>
    </location>
</feature>
<proteinExistence type="predicted"/>
<feature type="compositionally biased region" description="Basic and acidic residues" evidence="1">
    <location>
        <begin position="114"/>
        <end position="130"/>
    </location>
</feature>
<comment type="caution">
    <text evidence="2">The sequence shown here is derived from an EMBL/GenBank/DDBJ whole genome shotgun (WGS) entry which is preliminary data.</text>
</comment>
<dbReference type="Proteomes" id="UP000298225">
    <property type="component" value="Unassembled WGS sequence"/>
</dbReference>
<name>A0A4Y9KX14_9BRAD</name>
<reference evidence="2 3" key="1">
    <citation type="submission" date="2019-03" db="EMBL/GenBank/DDBJ databases">
        <title>Bradyrhizobium strains diversity isolated from Chamaecrista fasciculata.</title>
        <authorList>
            <person name="Urquiaga M.C.O."/>
            <person name="Hungria M."/>
            <person name="Delamuta J.R.M."/>
        </authorList>
    </citation>
    <scope>NUCLEOTIDE SEQUENCE [LARGE SCALE GENOMIC DNA]</scope>
    <source>
        <strain evidence="2 3">CNPSo 3424</strain>
    </source>
</reference>
<accession>A0A4Y9KX14</accession>
<feature type="region of interest" description="Disordered" evidence="1">
    <location>
        <begin position="1"/>
        <end position="25"/>
    </location>
</feature>
<gene>
    <name evidence="2" type="ORF">E4K66_25490</name>
</gene>
<evidence type="ECO:0000313" key="2">
    <source>
        <dbReference type="EMBL" id="TFV35675.1"/>
    </source>
</evidence>
<dbReference type="AlphaFoldDB" id="A0A4Y9KX14"/>
<protein>
    <submittedName>
        <fullName evidence="2">Uncharacterized protein</fullName>
    </submittedName>
</protein>